<evidence type="ECO:0000256" key="2">
    <source>
        <dbReference type="SAM" id="Phobius"/>
    </source>
</evidence>
<accession>A0ABY4WFW9</accession>
<dbReference type="RefSeq" id="WP_251873012.1">
    <property type="nucleotide sequence ID" value="NZ_CP098755.1"/>
</dbReference>
<evidence type="ECO:0000256" key="1">
    <source>
        <dbReference type="PROSITE-ProRule" id="PRU10141"/>
    </source>
</evidence>
<keyword evidence="2" id="KW-0812">Transmembrane</keyword>
<dbReference type="PROSITE" id="PS50011">
    <property type="entry name" value="PROTEIN_KINASE_DOM"/>
    <property type="match status" value="1"/>
</dbReference>
<dbReference type="PANTHER" id="PTHR44167:SF24">
    <property type="entry name" value="SERINE_THREONINE-PROTEIN KINASE CHK2"/>
    <property type="match status" value="1"/>
</dbReference>
<dbReference type="PROSITE" id="PS00107">
    <property type="entry name" value="PROTEIN_KINASE_ATP"/>
    <property type="match status" value="1"/>
</dbReference>
<keyword evidence="1" id="KW-0067">ATP-binding</keyword>
<dbReference type="Proteomes" id="UP001056500">
    <property type="component" value="Chromosome"/>
</dbReference>
<organism evidence="4 5">
    <name type="scientific">Brevibacillus ruminantium</name>
    <dbReference type="NCBI Taxonomy" id="2950604"/>
    <lineage>
        <taxon>Bacteria</taxon>
        <taxon>Bacillati</taxon>
        <taxon>Bacillota</taxon>
        <taxon>Bacilli</taxon>
        <taxon>Bacillales</taxon>
        <taxon>Paenibacillaceae</taxon>
        <taxon>Brevibacillus</taxon>
    </lineage>
</organism>
<dbReference type="PANTHER" id="PTHR44167">
    <property type="entry name" value="OVARIAN-SPECIFIC SERINE/THREONINE-PROTEIN KINASE LOK-RELATED"/>
    <property type="match status" value="1"/>
</dbReference>
<keyword evidence="4" id="KW-0808">Transferase</keyword>
<evidence type="ECO:0000313" key="4">
    <source>
        <dbReference type="EMBL" id="USG65928.1"/>
    </source>
</evidence>
<protein>
    <submittedName>
        <fullName evidence="4">Serine/threonine protein kinase</fullName>
    </submittedName>
</protein>
<evidence type="ECO:0000259" key="3">
    <source>
        <dbReference type="PROSITE" id="PS50011"/>
    </source>
</evidence>
<keyword evidence="1" id="KW-0547">Nucleotide-binding</keyword>
<evidence type="ECO:0000313" key="5">
    <source>
        <dbReference type="Proteomes" id="UP001056500"/>
    </source>
</evidence>
<feature type="domain" description="Protein kinase" evidence="3">
    <location>
        <begin position="23"/>
        <end position="310"/>
    </location>
</feature>
<keyword evidence="4" id="KW-0418">Kinase</keyword>
<dbReference type="InterPro" id="IPR000719">
    <property type="entry name" value="Prot_kinase_dom"/>
</dbReference>
<keyword evidence="2" id="KW-0472">Membrane</keyword>
<dbReference type="InterPro" id="IPR017441">
    <property type="entry name" value="Protein_kinase_ATP_BS"/>
</dbReference>
<proteinExistence type="predicted"/>
<name>A0ABY4WFW9_9BACL</name>
<dbReference type="Gene3D" id="1.10.510.10">
    <property type="entry name" value="Transferase(Phosphotransferase) domain 1"/>
    <property type="match status" value="1"/>
</dbReference>
<feature type="binding site" evidence="1">
    <location>
        <position position="50"/>
    </location>
    <ligand>
        <name>ATP</name>
        <dbReference type="ChEBI" id="CHEBI:30616"/>
    </ligand>
</feature>
<keyword evidence="4" id="KW-0723">Serine/threonine-protein kinase</keyword>
<dbReference type="Pfam" id="PF00069">
    <property type="entry name" value="Pkinase"/>
    <property type="match status" value="1"/>
</dbReference>
<keyword evidence="5" id="KW-1185">Reference proteome</keyword>
<reference evidence="4" key="1">
    <citation type="submission" date="2022-06" db="EMBL/GenBank/DDBJ databases">
        <title>Genome sequencing of Brevibacillus sp. BB3-R1.</title>
        <authorList>
            <person name="Heo J."/>
            <person name="Lee D."/>
            <person name="Won M."/>
            <person name="Han B.-H."/>
            <person name="Hong S.-B."/>
            <person name="Kwon S.-W."/>
        </authorList>
    </citation>
    <scope>NUCLEOTIDE SEQUENCE</scope>
    <source>
        <strain evidence="4">BB3-R1</strain>
    </source>
</reference>
<keyword evidence="2" id="KW-1133">Transmembrane helix</keyword>
<dbReference type="SUPFAM" id="SSF56112">
    <property type="entry name" value="Protein kinase-like (PK-like)"/>
    <property type="match status" value="1"/>
</dbReference>
<gene>
    <name evidence="4" type="ORF">NDK47_00795</name>
</gene>
<dbReference type="SMART" id="SM00220">
    <property type="entry name" value="S_TKc"/>
    <property type="match status" value="1"/>
</dbReference>
<dbReference type="InterPro" id="IPR011009">
    <property type="entry name" value="Kinase-like_dom_sf"/>
</dbReference>
<dbReference type="EMBL" id="CP098755">
    <property type="protein sequence ID" value="USG65928.1"/>
    <property type="molecule type" value="Genomic_DNA"/>
</dbReference>
<dbReference type="GO" id="GO:0004674">
    <property type="term" value="F:protein serine/threonine kinase activity"/>
    <property type="evidence" value="ECO:0007669"/>
    <property type="project" value="UniProtKB-KW"/>
</dbReference>
<sequence length="310" mass="34849">MSFNRAIPSLPRQFSGKWNQKTYHVLRELGRGANGAVYLASQGGVPRAVKIGAEGMDILMEVNVLKHLQQGRNDRTSVAPLLCDVDDLRIEGKSCTFYSMEYLDGEQLNQYVQRRGADWVPVLMIQLLSRLSVLHRYGWVFGDLKPENVMVTHTDSQVRLIDFGGVTKIGNAVRQFTEEYDRAAWLAGDRRAEAAYDLFSLAVMTVRLATRPEDWKSLQVERRHTTLLCDIIRNNDSLYPYRHPLVKALHGQYATAEEMKSEMIAIVQKGSVGTRKKKASGSGAAGIWIGGFFVASMLLLAGTLYYAWLM</sequence>
<feature type="transmembrane region" description="Helical" evidence="2">
    <location>
        <begin position="285"/>
        <end position="308"/>
    </location>
</feature>